<dbReference type="Proteomes" id="UP000000366">
    <property type="component" value="Chromosome"/>
</dbReference>
<reference evidence="2 3" key="1">
    <citation type="journal article" date="2007" name="J. Bacteriol.">
        <title>Whole-genome analysis of the methyl tert-butyl ether-degrading beta-proteobacterium Methylibium petroleiphilum PM1.</title>
        <authorList>
            <person name="Kane S.R."/>
            <person name="Chakicherla A.Y."/>
            <person name="Chain P.S.G."/>
            <person name="Schmidt R."/>
            <person name="Shin M.W."/>
            <person name="Legler T.C."/>
            <person name="Scow K.M."/>
            <person name="Larimer F.W."/>
            <person name="Lucas S.M."/>
            <person name="Richardson P.M."/>
            <person name="Hristova K.R."/>
        </authorList>
    </citation>
    <scope>NUCLEOTIDE SEQUENCE [LARGE SCALE GENOMIC DNA]</scope>
    <source>
        <strain evidence="3">ATCC BAA-1232 / LMG 22953 / PM1</strain>
    </source>
</reference>
<dbReference type="RefSeq" id="WP_011830267.1">
    <property type="nucleotide sequence ID" value="NC_008825.1"/>
</dbReference>
<evidence type="ECO:0000256" key="1">
    <source>
        <dbReference type="SAM" id="Phobius"/>
    </source>
</evidence>
<evidence type="ECO:0000313" key="2">
    <source>
        <dbReference type="EMBL" id="ABM95637.1"/>
    </source>
</evidence>
<evidence type="ECO:0008006" key="4">
    <source>
        <dbReference type="Google" id="ProtNLM"/>
    </source>
</evidence>
<dbReference type="InterPro" id="IPR021329">
    <property type="entry name" value="DUF2938"/>
</dbReference>
<protein>
    <recommendedName>
        <fullName evidence="4">Transmembrane protein</fullName>
    </recommendedName>
</protein>
<dbReference type="EMBL" id="CP000555">
    <property type="protein sequence ID" value="ABM95637.1"/>
    <property type="molecule type" value="Genomic_DNA"/>
</dbReference>
<dbReference type="HOGENOM" id="CLU_116614_0_0_4"/>
<feature type="transmembrane region" description="Helical" evidence="1">
    <location>
        <begin position="100"/>
        <end position="122"/>
    </location>
</feature>
<organism evidence="2 3">
    <name type="scientific">Methylibium petroleiphilum (strain ATCC BAA-1232 / LMG 22953 / PM1)</name>
    <dbReference type="NCBI Taxonomy" id="420662"/>
    <lineage>
        <taxon>Bacteria</taxon>
        <taxon>Pseudomonadati</taxon>
        <taxon>Pseudomonadota</taxon>
        <taxon>Betaproteobacteria</taxon>
        <taxon>Burkholderiales</taxon>
        <taxon>Sphaerotilaceae</taxon>
        <taxon>Methylibium</taxon>
    </lineage>
</organism>
<proteinExistence type="predicted"/>
<feature type="transmembrane region" description="Helical" evidence="1">
    <location>
        <begin position="73"/>
        <end position="93"/>
    </location>
</feature>
<keyword evidence="1" id="KW-0812">Transmembrane</keyword>
<dbReference type="eggNOG" id="ENOG5031TIF">
    <property type="taxonomic scope" value="Bacteria"/>
</dbReference>
<keyword evidence="1" id="KW-0472">Membrane</keyword>
<dbReference type="Pfam" id="PF11158">
    <property type="entry name" value="DUF2938"/>
    <property type="match status" value="1"/>
</dbReference>
<feature type="transmembrane region" description="Helical" evidence="1">
    <location>
        <begin position="142"/>
        <end position="163"/>
    </location>
</feature>
<sequence>MTSMQEIQRLVLIGAGATAVLDAWLLVLRRAGVPGLDLAHLGRWAGHLLHGRFRHAAIARSAPVAGERAWGWLAHYAIGIAFAAALVAIEGWAWVREPTLMPAVAFGLLTTLTPLAILQPAMGAGFAASRTPTPMKNRLRSLANHTVFGLGLYLSAAIAAMPWH</sequence>
<keyword evidence="3" id="KW-1185">Reference proteome</keyword>
<dbReference type="KEGG" id="mpt:Mpe_A2683"/>
<gene>
    <name evidence="2" type="ordered locus">Mpe_A2683</name>
</gene>
<name>A2SJ98_METPP</name>
<evidence type="ECO:0000313" key="3">
    <source>
        <dbReference type="Proteomes" id="UP000000366"/>
    </source>
</evidence>
<accession>A2SJ98</accession>
<dbReference type="AlphaFoldDB" id="A2SJ98"/>
<keyword evidence="1" id="KW-1133">Transmembrane helix</keyword>
<dbReference type="STRING" id="420662.Mpe_A2683"/>